<evidence type="ECO:0000259" key="3">
    <source>
        <dbReference type="SMART" id="SM00829"/>
    </source>
</evidence>
<dbReference type="CDD" id="cd08244">
    <property type="entry name" value="MDR_enoyl_red"/>
    <property type="match status" value="1"/>
</dbReference>
<evidence type="ECO:0000313" key="4">
    <source>
        <dbReference type="EMBL" id="MEE6256930.1"/>
    </source>
</evidence>
<dbReference type="SUPFAM" id="SSF51735">
    <property type="entry name" value="NAD(P)-binding Rossmann-fold domains"/>
    <property type="match status" value="1"/>
</dbReference>
<keyword evidence="2" id="KW-0560">Oxidoreductase</keyword>
<dbReference type="PROSITE" id="PS01162">
    <property type="entry name" value="QOR_ZETA_CRYSTAL"/>
    <property type="match status" value="1"/>
</dbReference>
<dbReference type="Gene3D" id="3.40.50.720">
    <property type="entry name" value="NAD(P)-binding Rossmann-like Domain"/>
    <property type="match status" value="1"/>
</dbReference>
<dbReference type="Proteomes" id="UP001332243">
    <property type="component" value="Unassembled WGS sequence"/>
</dbReference>
<dbReference type="InterPro" id="IPR036291">
    <property type="entry name" value="NAD(P)-bd_dom_sf"/>
</dbReference>
<dbReference type="PANTHER" id="PTHR48106:SF13">
    <property type="entry name" value="QUINONE OXIDOREDUCTASE-RELATED"/>
    <property type="match status" value="1"/>
</dbReference>
<protein>
    <submittedName>
        <fullName evidence="4">Zinc-binding dehydrogenase</fullName>
    </submittedName>
</protein>
<dbReference type="Gene3D" id="3.90.180.10">
    <property type="entry name" value="Medium-chain alcohol dehydrogenases, catalytic domain"/>
    <property type="match status" value="1"/>
</dbReference>
<dbReference type="SMART" id="SM00829">
    <property type="entry name" value="PKS_ER"/>
    <property type="match status" value="1"/>
</dbReference>
<reference evidence="4 5" key="1">
    <citation type="submission" date="2024-01" db="EMBL/GenBank/DDBJ databases">
        <title>Genome insights into Plantactinospora sonchi sp. nov.</title>
        <authorList>
            <person name="Wang L."/>
        </authorList>
    </citation>
    <scope>NUCLEOTIDE SEQUENCE [LARGE SCALE GENOMIC DNA]</scope>
    <source>
        <strain evidence="4 5">NEAU-QY2</strain>
    </source>
</reference>
<dbReference type="InterPro" id="IPR011032">
    <property type="entry name" value="GroES-like_sf"/>
</dbReference>
<proteinExistence type="predicted"/>
<accession>A0ABU7RKB2</accession>
<dbReference type="Pfam" id="PF08240">
    <property type="entry name" value="ADH_N"/>
    <property type="match status" value="1"/>
</dbReference>
<name>A0ABU7RKB2_9ACTN</name>
<dbReference type="InterPro" id="IPR013154">
    <property type="entry name" value="ADH-like_N"/>
</dbReference>
<dbReference type="PANTHER" id="PTHR48106">
    <property type="entry name" value="QUINONE OXIDOREDUCTASE PIG3-RELATED"/>
    <property type="match status" value="1"/>
</dbReference>
<keyword evidence="5" id="KW-1185">Reference proteome</keyword>
<feature type="domain" description="Enoyl reductase (ER)" evidence="3">
    <location>
        <begin position="10"/>
        <end position="324"/>
    </location>
</feature>
<keyword evidence="1" id="KW-0521">NADP</keyword>
<dbReference type="InterPro" id="IPR013149">
    <property type="entry name" value="ADH-like_C"/>
</dbReference>
<gene>
    <name evidence="4" type="ORF">V1633_00320</name>
</gene>
<dbReference type="InterPro" id="IPR020843">
    <property type="entry name" value="ER"/>
</dbReference>
<comment type="caution">
    <text evidence="4">The sequence shown here is derived from an EMBL/GenBank/DDBJ whole genome shotgun (WGS) entry which is preliminary data.</text>
</comment>
<dbReference type="RefSeq" id="WP_331212042.1">
    <property type="nucleotide sequence ID" value="NZ_JAZGQK010000001.1"/>
</dbReference>
<dbReference type="SUPFAM" id="SSF50129">
    <property type="entry name" value="GroES-like"/>
    <property type="match status" value="1"/>
</dbReference>
<organism evidence="4 5">
    <name type="scientific">Plantactinospora sonchi</name>
    <dbReference type="NCBI Taxonomy" id="1544735"/>
    <lineage>
        <taxon>Bacteria</taxon>
        <taxon>Bacillati</taxon>
        <taxon>Actinomycetota</taxon>
        <taxon>Actinomycetes</taxon>
        <taxon>Micromonosporales</taxon>
        <taxon>Micromonosporaceae</taxon>
        <taxon>Plantactinospora</taxon>
    </lineage>
</organism>
<sequence>MYAVRLHEFGPPGNLRYERTAVPVPGRGAVRVDVWASGVHLIETTLRTGRAVGPHPAPVLPVVLGGEVAGVVNAVGPDVDDSWLGRAVVGTLASHGGYAEQAVVAIDALHDLPGHLDAETAVAMVTTGATALGLLDIAQPAPGEVALVSSAAGGVGALLVQALRRQGTVVVGLAGGPEKVRQARSSGADIAVDYRNRHWPDAVRTALGSGRHVDVVFDGVGGTWGRQAFDLLAPGGTFVLHGWASGTATRLTTDDIIARAGTVTWALGPQLLRRAGTMHHLQARAIRAAADGVLTPLVTRYPLSRAGDAHADLENRRATGKVILVPQR</sequence>
<dbReference type="InterPro" id="IPR002364">
    <property type="entry name" value="Quin_OxRdtase/zeta-crystal_CS"/>
</dbReference>
<evidence type="ECO:0000256" key="1">
    <source>
        <dbReference type="ARBA" id="ARBA00022857"/>
    </source>
</evidence>
<dbReference type="Pfam" id="PF00107">
    <property type="entry name" value="ADH_zinc_N"/>
    <property type="match status" value="1"/>
</dbReference>
<dbReference type="EMBL" id="JAZGQK010000001">
    <property type="protein sequence ID" value="MEE6256930.1"/>
    <property type="molecule type" value="Genomic_DNA"/>
</dbReference>
<evidence type="ECO:0000313" key="5">
    <source>
        <dbReference type="Proteomes" id="UP001332243"/>
    </source>
</evidence>
<evidence type="ECO:0000256" key="2">
    <source>
        <dbReference type="ARBA" id="ARBA00023002"/>
    </source>
</evidence>